<keyword evidence="2" id="KW-1185">Reference proteome</keyword>
<evidence type="ECO:0000313" key="2">
    <source>
        <dbReference type="Proteomes" id="UP000663193"/>
    </source>
</evidence>
<gene>
    <name evidence="1" type="ORF">JI435_435240</name>
</gene>
<proteinExistence type="predicted"/>
<protein>
    <submittedName>
        <fullName evidence="1">Uncharacterized protein</fullName>
    </submittedName>
</protein>
<sequence length="108" mass="12399">MTRGCVGTCRELPDATLRLPEIGSSQRHTDTKDQRWSTVQRCLAAPDLLSPDRRSCCEKHERIPSRRGTLRFIVCIKATTFRYHPKGFPAMTSKDTLYFLQLSEKEAQ</sequence>
<reference evidence="2" key="1">
    <citation type="journal article" date="2021" name="BMC Genomics">
        <title>Chromosome-level genome assembly and manually-curated proteome of model necrotroph Parastagonospora nodorum Sn15 reveals a genome-wide trove of candidate effector homologs, and redundancy of virulence-related functions within an accessory chromosome.</title>
        <authorList>
            <person name="Bertazzoni S."/>
            <person name="Jones D.A.B."/>
            <person name="Phan H.T."/>
            <person name="Tan K.-C."/>
            <person name="Hane J.K."/>
        </authorList>
    </citation>
    <scope>NUCLEOTIDE SEQUENCE [LARGE SCALE GENOMIC DNA]</scope>
    <source>
        <strain evidence="2">SN15 / ATCC MYA-4574 / FGSC 10173)</strain>
    </source>
</reference>
<accession>A0A7U2I3B3</accession>
<dbReference type="Proteomes" id="UP000663193">
    <property type="component" value="Chromosome 8"/>
</dbReference>
<evidence type="ECO:0000313" key="1">
    <source>
        <dbReference type="EMBL" id="QRC97857.1"/>
    </source>
</evidence>
<dbReference type="EMBL" id="CP069030">
    <property type="protein sequence ID" value="QRC97857.1"/>
    <property type="molecule type" value="Genomic_DNA"/>
</dbReference>
<dbReference type="AlphaFoldDB" id="A0A7U2I3B3"/>
<dbReference type="VEuPathDB" id="FungiDB:JI435_435240"/>
<name>A0A7U2I3B3_PHANO</name>
<organism evidence="1 2">
    <name type="scientific">Phaeosphaeria nodorum (strain SN15 / ATCC MYA-4574 / FGSC 10173)</name>
    <name type="common">Glume blotch fungus</name>
    <name type="synonym">Parastagonospora nodorum</name>
    <dbReference type="NCBI Taxonomy" id="321614"/>
    <lineage>
        <taxon>Eukaryota</taxon>
        <taxon>Fungi</taxon>
        <taxon>Dikarya</taxon>
        <taxon>Ascomycota</taxon>
        <taxon>Pezizomycotina</taxon>
        <taxon>Dothideomycetes</taxon>
        <taxon>Pleosporomycetidae</taxon>
        <taxon>Pleosporales</taxon>
        <taxon>Pleosporineae</taxon>
        <taxon>Phaeosphaeriaceae</taxon>
        <taxon>Parastagonospora</taxon>
    </lineage>
</organism>